<sequence>MATKSDKKLFVEQRFTTSENQNYNLNQSKKCTTLIPVQFNSKPNNDKYHVSDNYEEKEESQFWKKSCKTPTFTTEDNDGLKSRWKNENILKTANKSTLSLHISAYENLLASNLFGGNGNIEGFKREKFRSIKDSKQCFIDSLKSQNPFEFPRQQNGGQGKKPEVMQYKASQRLLGSSRSAVSFSLNIN</sequence>
<accession>A0AC35G4D4</accession>
<organism evidence="1 2">
    <name type="scientific">Panagrolaimus sp. PS1159</name>
    <dbReference type="NCBI Taxonomy" id="55785"/>
    <lineage>
        <taxon>Eukaryota</taxon>
        <taxon>Metazoa</taxon>
        <taxon>Ecdysozoa</taxon>
        <taxon>Nematoda</taxon>
        <taxon>Chromadorea</taxon>
        <taxon>Rhabditida</taxon>
        <taxon>Tylenchina</taxon>
        <taxon>Panagrolaimomorpha</taxon>
        <taxon>Panagrolaimoidea</taxon>
        <taxon>Panagrolaimidae</taxon>
        <taxon>Panagrolaimus</taxon>
    </lineage>
</organism>
<dbReference type="WBParaSite" id="PS1159_v2.g23487.t1">
    <property type="protein sequence ID" value="PS1159_v2.g23487.t1"/>
    <property type="gene ID" value="PS1159_v2.g23487"/>
</dbReference>
<evidence type="ECO:0000313" key="1">
    <source>
        <dbReference type="Proteomes" id="UP000887580"/>
    </source>
</evidence>
<name>A0AC35G4D4_9BILA</name>
<protein>
    <submittedName>
        <fullName evidence="2">Uncharacterized protein</fullName>
    </submittedName>
</protein>
<proteinExistence type="predicted"/>
<dbReference type="Proteomes" id="UP000887580">
    <property type="component" value="Unplaced"/>
</dbReference>
<reference evidence="2" key="1">
    <citation type="submission" date="2022-11" db="UniProtKB">
        <authorList>
            <consortium name="WormBaseParasite"/>
        </authorList>
    </citation>
    <scope>IDENTIFICATION</scope>
</reference>
<evidence type="ECO:0000313" key="2">
    <source>
        <dbReference type="WBParaSite" id="PS1159_v2.g23487.t1"/>
    </source>
</evidence>